<dbReference type="AlphaFoldDB" id="A0A508X8V2"/>
<sequence length="638" mass="69534">MTICAAANEGRQRGRLVHLAVAIVVALSLPDGWEVPTLRELHASHIEEAAPYLIPDPKAATAGNRTVSPYDLLLRWNGDVLWAPATASTNPVTKFGDETRSVFGPMPDGVCTGQNSRPIGLEVDGNTIGLEPNASKAGAPLEFSHRDVEGRLVKWTTTIERCDKPSLAGDVTFCAMNSRIGRVARGHVQWLFLCRKSSDSLEIEADSYWTKTDPRFSRYSAIGFNDVTGEIAFLDGRKDRSVFDWRGRFPPPGGASYGDFVGRRAAEDLYDGGAKVDCVLCHDNKKPTIIDPHMQQARVGYFEGRHDPRAVFSMSNFLPGRIARQDLPFRVIGSGYAAVHAGTLLDARSILIDGHPCSGCHSLTSLESGRRFAADATGKTPVIPNATAMQSAALFAQKVALGLVQNHRTEWASASGAGRISPWMTPEHGGNLWKGVRALNDEEWLRLSQCAWGLGGSECRYRPLFTQCPPPGGGGDTFVPTDLSADVLSHLATKSGAQKVLRLSWKYLNGYGYVPARDDVRFNVAFATTDIPLDRGPPAQQEYPMIDEAKGMGFVAVAGGVGRSGLATLLKDVSFAGHKKWTDPVPSNKARLYSVDIPAACGKRYLFRILPKRFCFDNSGVRFSEAEYLLYKDIDCSR</sequence>
<dbReference type="RefSeq" id="WP_210351434.1">
    <property type="nucleotide sequence ID" value="NZ_CABFNB010000170.1"/>
</dbReference>
<evidence type="ECO:0000313" key="2">
    <source>
        <dbReference type="Proteomes" id="UP000507954"/>
    </source>
</evidence>
<evidence type="ECO:0000313" key="1">
    <source>
        <dbReference type="EMBL" id="VTZ66155.1"/>
    </source>
</evidence>
<gene>
    <name evidence="1" type="ORF">EMEDMD4_980025</name>
</gene>
<reference evidence="1 2" key="1">
    <citation type="submission" date="2019-06" db="EMBL/GenBank/DDBJ databases">
        <authorList>
            <person name="Le Quere A."/>
            <person name="Colella S."/>
        </authorList>
    </citation>
    <scope>NUCLEOTIDE SEQUENCE [LARGE SCALE GENOMIC DNA]</scope>
    <source>
        <strain evidence="1">EmedicaeMD41</strain>
    </source>
</reference>
<dbReference type="EMBL" id="CABFNB010000170">
    <property type="protein sequence ID" value="VTZ66155.1"/>
    <property type="molecule type" value="Genomic_DNA"/>
</dbReference>
<name>A0A508X8V2_9HYPH</name>
<proteinExistence type="predicted"/>
<organism evidence="1 2">
    <name type="scientific">Sinorhizobium medicae</name>
    <dbReference type="NCBI Taxonomy" id="110321"/>
    <lineage>
        <taxon>Bacteria</taxon>
        <taxon>Pseudomonadati</taxon>
        <taxon>Pseudomonadota</taxon>
        <taxon>Alphaproteobacteria</taxon>
        <taxon>Hyphomicrobiales</taxon>
        <taxon>Rhizobiaceae</taxon>
        <taxon>Sinorhizobium/Ensifer group</taxon>
        <taxon>Sinorhizobium</taxon>
    </lineage>
</organism>
<accession>A0A508X8V2</accession>
<dbReference type="Proteomes" id="UP000507954">
    <property type="component" value="Unassembled WGS sequence"/>
</dbReference>
<protein>
    <submittedName>
        <fullName evidence="1">Uncharacterized protein</fullName>
    </submittedName>
</protein>